<protein>
    <recommendedName>
        <fullName evidence="5">Adhesin</fullName>
    </recommendedName>
</protein>
<feature type="region of interest" description="Disordered" evidence="1">
    <location>
        <begin position="24"/>
        <end position="51"/>
    </location>
</feature>
<accession>A0A2M9D0P9</accession>
<evidence type="ECO:0000256" key="2">
    <source>
        <dbReference type="SAM" id="SignalP"/>
    </source>
</evidence>
<keyword evidence="4" id="KW-1185">Reference proteome</keyword>
<evidence type="ECO:0000313" key="3">
    <source>
        <dbReference type="EMBL" id="PJJ77578.1"/>
    </source>
</evidence>
<gene>
    <name evidence="3" type="ORF">CLV28_0799</name>
</gene>
<organism evidence="3 4">
    <name type="scientific">Sediminihabitans luteus</name>
    <dbReference type="NCBI Taxonomy" id="1138585"/>
    <lineage>
        <taxon>Bacteria</taxon>
        <taxon>Bacillati</taxon>
        <taxon>Actinomycetota</taxon>
        <taxon>Actinomycetes</taxon>
        <taxon>Micrococcales</taxon>
        <taxon>Cellulomonadaceae</taxon>
        <taxon>Sediminihabitans</taxon>
    </lineage>
</organism>
<name>A0A2M9D0P9_9CELL</name>
<feature type="signal peptide" evidence="2">
    <location>
        <begin position="1"/>
        <end position="20"/>
    </location>
</feature>
<dbReference type="AlphaFoldDB" id="A0A2M9D0P9"/>
<evidence type="ECO:0008006" key="5">
    <source>
        <dbReference type="Google" id="ProtNLM"/>
    </source>
</evidence>
<reference evidence="3 4" key="1">
    <citation type="submission" date="2017-11" db="EMBL/GenBank/DDBJ databases">
        <title>Genomic Encyclopedia of Archaeal and Bacterial Type Strains, Phase II (KMG-II): From Individual Species to Whole Genera.</title>
        <authorList>
            <person name="Goeker M."/>
        </authorList>
    </citation>
    <scope>NUCLEOTIDE SEQUENCE [LARGE SCALE GENOMIC DNA]</scope>
    <source>
        <strain evidence="3 4">DSM 25478</strain>
    </source>
</reference>
<dbReference type="OrthoDB" id="4823129at2"/>
<feature type="chain" id="PRO_5038698155" description="Adhesin" evidence="2">
    <location>
        <begin position="21"/>
        <end position="252"/>
    </location>
</feature>
<sequence>MIARRGTAAATAVVLALALAACGDSEPSDVGTDAPAESGEQAGTGSGHVEAGADDAASATLVLTGGGDSITLGTDPDGGPAVAADATNVPGDADDGGLVLTTPAPDADDAGPRYQVALDGGDVAVRLDPDVRWTVLIQAGTDAWDVDLTATHVDRITIEAGAGKGTFRLPAPDDVVPIDQTAGLGDVTVQVPDGTGLRWTTSAGAGTATLLGETTEGIAAQTELTTPDLDESGPYYDLRSAAGIGSLTVTNP</sequence>
<dbReference type="EMBL" id="PGFE01000001">
    <property type="protein sequence ID" value="PJJ77578.1"/>
    <property type="molecule type" value="Genomic_DNA"/>
</dbReference>
<evidence type="ECO:0000256" key="1">
    <source>
        <dbReference type="SAM" id="MobiDB-lite"/>
    </source>
</evidence>
<proteinExistence type="predicted"/>
<dbReference type="RefSeq" id="WP_157802481.1">
    <property type="nucleotide sequence ID" value="NZ_BOOX01000003.1"/>
</dbReference>
<keyword evidence="2" id="KW-0732">Signal</keyword>
<comment type="caution">
    <text evidence="3">The sequence shown here is derived from an EMBL/GenBank/DDBJ whole genome shotgun (WGS) entry which is preliminary data.</text>
</comment>
<dbReference type="PROSITE" id="PS51257">
    <property type="entry name" value="PROKAR_LIPOPROTEIN"/>
    <property type="match status" value="1"/>
</dbReference>
<evidence type="ECO:0000313" key="4">
    <source>
        <dbReference type="Proteomes" id="UP000231693"/>
    </source>
</evidence>
<dbReference type="Proteomes" id="UP000231693">
    <property type="component" value="Unassembled WGS sequence"/>
</dbReference>